<dbReference type="PANTHER" id="PTHR45631">
    <property type="entry name" value="OS07G0107800 PROTEIN-RELATED"/>
    <property type="match status" value="1"/>
</dbReference>
<dbReference type="InterPro" id="IPR024788">
    <property type="entry name" value="Malectin-like_Carb-bd_dom"/>
</dbReference>
<evidence type="ECO:0000256" key="5">
    <source>
        <dbReference type="ARBA" id="ARBA00022989"/>
    </source>
</evidence>
<reference evidence="9" key="1">
    <citation type="submission" date="2016-03" db="EMBL/GenBank/DDBJ databases">
        <title>Mechanisms controlling the formation of the plant cell surface in tip-growing cells are functionally conserved among land plants.</title>
        <authorList>
            <person name="Honkanen S."/>
            <person name="Jones V.A."/>
            <person name="Morieri G."/>
            <person name="Champion C."/>
            <person name="Hetherington A.J."/>
            <person name="Kelly S."/>
            <person name="Saint-Marcoux D."/>
            <person name="Proust H."/>
            <person name="Prescott H."/>
            <person name="Dolan L."/>
        </authorList>
    </citation>
    <scope>NUCLEOTIDE SEQUENCE [LARGE SCALE GENOMIC DNA]</scope>
    <source>
        <tissue evidence="9">Whole gametophyte</tissue>
    </source>
</reference>
<dbReference type="FunFam" id="3.80.10.10:FF:000129">
    <property type="entry name" value="Leucine-rich repeat receptor-like kinase"/>
    <property type="match status" value="1"/>
</dbReference>
<dbReference type="Pfam" id="PF13855">
    <property type="entry name" value="LRR_8"/>
    <property type="match status" value="1"/>
</dbReference>
<name>A0A176VSB2_MARPO</name>
<feature type="transmembrane region" description="Helical" evidence="7">
    <location>
        <begin position="612"/>
        <end position="635"/>
    </location>
</feature>
<evidence type="ECO:0000313" key="10">
    <source>
        <dbReference type="Proteomes" id="UP000077202"/>
    </source>
</evidence>
<keyword evidence="10" id="KW-1185">Reference proteome</keyword>
<gene>
    <name evidence="9" type="ORF">AXG93_1630s1260</name>
</gene>
<dbReference type="GO" id="GO:0016020">
    <property type="term" value="C:membrane"/>
    <property type="evidence" value="ECO:0007669"/>
    <property type="project" value="UniProtKB-SubCell"/>
</dbReference>
<dbReference type="AlphaFoldDB" id="A0A176VSB2"/>
<dbReference type="PANTHER" id="PTHR45631:SF181">
    <property type="entry name" value="RECEPTOR-LIKE PROTEIN 4"/>
    <property type="match status" value="1"/>
</dbReference>
<keyword evidence="2" id="KW-0433">Leucine-rich repeat</keyword>
<dbReference type="SUPFAM" id="SSF52058">
    <property type="entry name" value="L domain-like"/>
    <property type="match status" value="1"/>
</dbReference>
<comment type="subcellular location">
    <subcellularLocation>
        <location evidence="1">Membrane</location>
        <topology evidence="1">Single-pass membrane protein</topology>
    </subcellularLocation>
</comment>
<keyword evidence="6 7" id="KW-0472">Membrane</keyword>
<accession>A0A176VSB2</accession>
<comment type="caution">
    <text evidence="9">The sequence shown here is derived from an EMBL/GenBank/DDBJ whole genome shotgun (WGS) entry which is preliminary data.</text>
</comment>
<evidence type="ECO:0000259" key="8">
    <source>
        <dbReference type="Pfam" id="PF12819"/>
    </source>
</evidence>
<organism evidence="9 10">
    <name type="scientific">Marchantia polymorpha subsp. ruderalis</name>
    <dbReference type="NCBI Taxonomy" id="1480154"/>
    <lineage>
        <taxon>Eukaryota</taxon>
        <taxon>Viridiplantae</taxon>
        <taxon>Streptophyta</taxon>
        <taxon>Embryophyta</taxon>
        <taxon>Marchantiophyta</taxon>
        <taxon>Marchantiopsida</taxon>
        <taxon>Marchantiidae</taxon>
        <taxon>Marchantiales</taxon>
        <taxon>Marchantiaceae</taxon>
        <taxon>Marchantia</taxon>
    </lineage>
</organism>
<dbReference type="EMBL" id="LVLJ01002916">
    <property type="protein sequence ID" value="OAE23211.1"/>
    <property type="molecule type" value="Genomic_DNA"/>
</dbReference>
<feature type="domain" description="Malectin-like" evidence="8">
    <location>
        <begin position="98"/>
        <end position="430"/>
    </location>
</feature>
<evidence type="ECO:0000256" key="3">
    <source>
        <dbReference type="ARBA" id="ARBA00022692"/>
    </source>
</evidence>
<evidence type="ECO:0000256" key="6">
    <source>
        <dbReference type="ARBA" id="ARBA00023136"/>
    </source>
</evidence>
<evidence type="ECO:0000256" key="1">
    <source>
        <dbReference type="ARBA" id="ARBA00004167"/>
    </source>
</evidence>
<keyword evidence="5 7" id="KW-1133">Transmembrane helix</keyword>
<dbReference type="Gene3D" id="3.80.10.10">
    <property type="entry name" value="Ribonuclease Inhibitor"/>
    <property type="match status" value="1"/>
</dbReference>
<evidence type="ECO:0000256" key="7">
    <source>
        <dbReference type="SAM" id="Phobius"/>
    </source>
</evidence>
<protein>
    <recommendedName>
        <fullName evidence="8">Malectin-like domain-containing protein</fullName>
    </recommendedName>
</protein>
<dbReference type="Pfam" id="PF12819">
    <property type="entry name" value="Malectin_like"/>
    <property type="match status" value="1"/>
</dbReference>
<keyword evidence="4" id="KW-0677">Repeat</keyword>
<dbReference type="InterPro" id="IPR032675">
    <property type="entry name" value="LRR_dom_sf"/>
</dbReference>
<sequence length="696" mass="75882">MWDEEMELQDAKVGQSFSPGSLILLSRPGNGGASSIHLLTAQQDVLLDSEVNATKATEAGRLAAGNMGPRVSAMLLPVVLALVWSVSAQAPAPTEVRIACGTKEKYQTPERLWDKDWGYTGGSVGNLTAEKQRDSDFTHLRYWTMTDGPNNCYNITVPNGHYVFRFFFSFGQADNSNREPQFDVSLEGTLAYSLKPAWSNTDDTSYADSLLFVDDGTATACFHSTGHGNPAVVTIEILQLYEDAYDLGFGHWNHHYLLNAMSRVSCGAGKDAYGTTLGADPWGGDRYWSRDVYKYEGDNIATVETTQPIRNVNIRPQFYPEAIYQGATITKFGGSVSYAFPIEPSQNYSIWLHFAEIGDLGITAPGQRVFDVLYNDEVLFPDVDIYALAGGPNAAVVLNKTLLVDGKALTLKFKPKVGDILVCAIEVYQVVEREFPTKASDVWALKALKYPMGIPPRMGWIGDPCVPQEHPWDGIACRLDYGQKSRLITGLELQNEGLRGILTNDISQLVYLDHINLNDNSISGPIPASIGNLNSLTRLDLANNKFNGTIPEALGRLDKLTELYLQNNELTGRVPATLAAGPVRGASFNFVGNPDLCGIPGLKACKRLSAGAIFGIIIGVLLGSGFLVLCGVVVWKRRENIARAHKIMSPREAPYAASHTRANAPVKDVQLSRFGSFTEQRLMSVSGGSAPQSPKV</sequence>
<evidence type="ECO:0000256" key="2">
    <source>
        <dbReference type="ARBA" id="ARBA00022614"/>
    </source>
</evidence>
<dbReference type="Gene3D" id="2.60.120.430">
    <property type="entry name" value="Galactose-binding lectin"/>
    <property type="match status" value="2"/>
</dbReference>
<keyword evidence="3 7" id="KW-0812">Transmembrane</keyword>
<dbReference type="Proteomes" id="UP000077202">
    <property type="component" value="Unassembled WGS sequence"/>
</dbReference>
<evidence type="ECO:0000256" key="4">
    <source>
        <dbReference type="ARBA" id="ARBA00022737"/>
    </source>
</evidence>
<dbReference type="InterPro" id="IPR001611">
    <property type="entry name" value="Leu-rich_rpt"/>
</dbReference>
<proteinExistence type="predicted"/>
<evidence type="ECO:0000313" key="9">
    <source>
        <dbReference type="EMBL" id="OAE23211.1"/>
    </source>
</evidence>